<evidence type="ECO:0000313" key="2">
    <source>
        <dbReference type="EMBL" id="PIN10890.1"/>
    </source>
</evidence>
<name>A0A2G9H0U2_9LAMI</name>
<proteinExistence type="predicted"/>
<accession>A0A2G9H0U2</accession>
<feature type="region of interest" description="Disordered" evidence="1">
    <location>
        <begin position="139"/>
        <end position="159"/>
    </location>
</feature>
<dbReference type="Proteomes" id="UP000231279">
    <property type="component" value="Unassembled WGS sequence"/>
</dbReference>
<dbReference type="OrthoDB" id="912744at2759"/>
<organism evidence="2 3">
    <name type="scientific">Handroanthus impetiginosus</name>
    <dbReference type="NCBI Taxonomy" id="429701"/>
    <lineage>
        <taxon>Eukaryota</taxon>
        <taxon>Viridiplantae</taxon>
        <taxon>Streptophyta</taxon>
        <taxon>Embryophyta</taxon>
        <taxon>Tracheophyta</taxon>
        <taxon>Spermatophyta</taxon>
        <taxon>Magnoliopsida</taxon>
        <taxon>eudicotyledons</taxon>
        <taxon>Gunneridae</taxon>
        <taxon>Pentapetalae</taxon>
        <taxon>asterids</taxon>
        <taxon>lamiids</taxon>
        <taxon>Lamiales</taxon>
        <taxon>Bignoniaceae</taxon>
        <taxon>Crescentiina</taxon>
        <taxon>Tabebuia alliance</taxon>
        <taxon>Handroanthus</taxon>
    </lineage>
</organism>
<dbReference type="AlphaFoldDB" id="A0A2G9H0U2"/>
<sequence length="307" mass="33411">MACSGRGGSKAQMSFGKILDTISAASASASAPQNSAGKSTGWEGYEKVEKRGLLIIDLNVAPPEDDGSESPKNARNGEKIRPGAVEVVASEEKAISCDGHELNFNGISGEVCKEKSESESGIQAHWSKGESNGFAVLEEQAKRAESEEEKEEKERRNRRWNALLEVADIALCEYEENLRNKEEKEQNRKRGASREIELGDSGGLRKATTRKKVAGRRSQSFGEERNGDGEVAAAAEQEEDMVLAPPLVVRSTRSRAVAMPNKYRDSVLDGAVAEAEFHRHNKSGKSATVVSTKRKSRLVNFLRGSGF</sequence>
<reference evidence="3" key="1">
    <citation type="journal article" date="2018" name="Gigascience">
        <title>Genome assembly of the Pink Ipe (Handroanthus impetiginosus, Bignoniaceae), a highly valued, ecologically keystone Neotropical timber forest tree.</title>
        <authorList>
            <person name="Silva-Junior O.B."/>
            <person name="Grattapaglia D."/>
            <person name="Novaes E."/>
            <person name="Collevatti R.G."/>
        </authorList>
    </citation>
    <scope>NUCLEOTIDE SEQUENCE [LARGE SCALE GENOMIC DNA]</scope>
    <source>
        <strain evidence="3">cv. UFG-1</strain>
    </source>
</reference>
<feature type="compositionally biased region" description="Basic and acidic residues" evidence="1">
    <location>
        <begin position="180"/>
        <end position="197"/>
    </location>
</feature>
<feature type="region of interest" description="Disordered" evidence="1">
    <location>
        <begin position="180"/>
        <end position="238"/>
    </location>
</feature>
<feature type="region of interest" description="Disordered" evidence="1">
    <location>
        <begin position="58"/>
        <end position="81"/>
    </location>
</feature>
<gene>
    <name evidence="2" type="ORF">CDL12_16514</name>
</gene>
<protein>
    <submittedName>
        <fullName evidence="2">Uncharacterized protein</fullName>
    </submittedName>
</protein>
<keyword evidence="3" id="KW-1185">Reference proteome</keyword>
<comment type="caution">
    <text evidence="2">The sequence shown here is derived from an EMBL/GenBank/DDBJ whole genome shotgun (WGS) entry which is preliminary data.</text>
</comment>
<evidence type="ECO:0000256" key="1">
    <source>
        <dbReference type="SAM" id="MobiDB-lite"/>
    </source>
</evidence>
<dbReference type="EMBL" id="NKXS01003089">
    <property type="protein sequence ID" value="PIN10890.1"/>
    <property type="molecule type" value="Genomic_DNA"/>
</dbReference>
<evidence type="ECO:0000313" key="3">
    <source>
        <dbReference type="Proteomes" id="UP000231279"/>
    </source>
</evidence>